<evidence type="ECO:0000313" key="6">
    <source>
        <dbReference type="Proteomes" id="UP000054172"/>
    </source>
</evidence>
<organism evidence="5 6">
    <name type="scientific">Candidatus [Bacteroides] periocalifornicus</name>
    <dbReference type="NCBI Taxonomy" id="1702214"/>
    <lineage>
        <taxon>Bacteria</taxon>
        <taxon>Pseudomonadati</taxon>
        <taxon>Bacteroidota</taxon>
    </lineage>
</organism>
<dbReference type="Gene3D" id="1.25.40.10">
    <property type="entry name" value="Tetratricopeptide repeat domain"/>
    <property type="match status" value="1"/>
</dbReference>
<dbReference type="Pfam" id="PF13414">
    <property type="entry name" value="TPR_11"/>
    <property type="match status" value="1"/>
</dbReference>
<evidence type="ECO:0000256" key="4">
    <source>
        <dbReference type="SAM" id="SignalP"/>
    </source>
</evidence>
<dbReference type="Proteomes" id="UP000054172">
    <property type="component" value="Unassembled WGS sequence"/>
</dbReference>
<keyword evidence="1" id="KW-0677">Repeat</keyword>
<dbReference type="PANTHER" id="PTHR44858">
    <property type="entry name" value="TETRATRICOPEPTIDE REPEAT PROTEIN 6"/>
    <property type="match status" value="1"/>
</dbReference>
<gene>
    <name evidence="5" type="ORF">AL399_05515</name>
</gene>
<feature type="repeat" description="TPR" evidence="3">
    <location>
        <begin position="306"/>
        <end position="339"/>
    </location>
</feature>
<keyword evidence="4" id="KW-0732">Signal</keyword>
<dbReference type="InterPro" id="IPR050498">
    <property type="entry name" value="Ycf3"/>
</dbReference>
<proteinExistence type="predicted"/>
<evidence type="ECO:0000256" key="2">
    <source>
        <dbReference type="ARBA" id="ARBA00022803"/>
    </source>
</evidence>
<dbReference type="EMBL" id="LIIK01000023">
    <property type="protein sequence ID" value="KQM08738.1"/>
    <property type="molecule type" value="Genomic_DNA"/>
</dbReference>
<dbReference type="SUPFAM" id="SSF48452">
    <property type="entry name" value="TPR-like"/>
    <property type="match status" value="1"/>
</dbReference>
<dbReference type="PANTHER" id="PTHR44858:SF1">
    <property type="entry name" value="UDP-N-ACETYLGLUCOSAMINE--PEPTIDE N-ACETYLGLUCOSAMINYLTRANSFERASE SPINDLY-RELATED"/>
    <property type="match status" value="1"/>
</dbReference>
<dbReference type="SMART" id="SM00028">
    <property type="entry name" value="TPR"/>
    <property type="match status" value="3"/>
</dbReference>
<feature type="chain" id="PRO_5006212473" evidence="4">
    <location>
        <begin position="23"/>
        <end position="438"/>
    </location>
</feature>
<dbReference type="InterPro" id="IPR011990">
    <property type="entry name" value="TPR-like_helical_dom_sf"/>
</dbReference>
<dbReference type="PROSITE" id="PS50293">
    <property type="entry name" value="TPR_REGION"/>
    <property type="match status" value="1"/>
</dbReference>
<dbReference type="STRING" id="1702214.AL399_05515"/>
<dbReference type="PROSITE" id="PS50005">
    <property type="entry name" value="TPR"/>
    <property type="match status" value="1"/>
</dbReference>
<dbReference type="AlphaFoldDB" id="A0A0Q4B4C3"/>
<keyword evidence="2 3" id="KW-0802">TPR repeat</keyword>
<dbReference type="PATRIC" id="fig|1702214.3.peg.146"/>
<keyword evidence="6" id="KW-1185">Reference proteome</keyword>
<dbReference type="InterPro" id="IPR019734">
    <property type="entry name" value="TPR_rpt"/>
</dbReference>
<evidence type="ECO:0000313" key="5">
    <source>
        <dbReference type="EMBL" id="KQM08738.1"/>
    </source>
</evidence>
<sequence length="438" mass="49057">MRKVLFLFACLLALVGSGVAQVKGPDYKSLEKDLSKSNEAILNEKKAAKPKTWLARAELLQKISTSYQGNAYPGMDMKTFNLLCGPAVEQREEQVDGASYQVMVMPRSDFYFFDGVYAYYKVTKPLVDKPLDKALEAYRKALELEPKEKNRAKIGKSLAELEKLYVQEGASYYAQKSYEAAHGDFAQAVAICEMPEVSVVDTTLYYYKGLANFQTGNYAGATTDFAVAIAKGYSNNGEEYCVFYEAASKAGQMDEAKRMLEVGIEKFPLQQCIVLDMINYYISRDEDPKMVLPYLDRAIAGDSASAPLYFVKGVVYDKLGDRDQALAAYRKAVEVDPKYVDAYYNIAALYYNWGAELQNKAVDLPASEQNKYDALMEQASEKFHNCIPPAEEAIKVAPDHRESLDLLKQLYFRYRAEEGMQAKYDAVKAKLDALGAGN</sequence>
<feature type="signal peptide" evidence="4">
    <location>
        <begin position="1"/>
        <end position="22"/>
    </location>
</feature>
<name>A0A0Q4B4C3_9BACT</name>
<protein>
    <submittedName>
        <fullName evidence="5">Uncharacterized protein</fullName>
    </submittedName>
</protein>
<accession>A0A0Q4B4C3</accession>
<evidence type="ECO:0000256" key="3">
    <source>
        <dbReference type="PROSITE-ProRule" id="PRU00339"/>
    </source>
</evidence>
<reference evidence="5" key="1">
    <citation type="submission" date="2015-08" db="EMBL/GenBank/DDBJ databases">
        <title>Candidatus Bacteriodes Periocalifornicus.</title>
        <authorList>
            <person name="McLean J.S."/>
            <person name="Kelley S."/>
        </authorList>
    </citation>
    <scope>NUCLEOTIDE SEQUENCE [LARGE SCALE GENOMIC DNA]</scope>
    <source>
        <strain evidence="5">12B</strain>
    </source>
</reference>
<evidence type="ECO:0000256" key="1">
    <source>
        <dbReference type="ARBA" id="ARBA00022737"/>
    </source>
</evidence>
<comment type="caution">
    <text evidence="5">The sequence shown here is derived from an EMBL/GenBank/DDBJ whole genome shotgun (WGS) entry which is preliminary data.</text>
</comment>